<gene>
    <name evidence="2" type="ORF">KVH32_14140</name>
</gene>
<evidence type="ECO:0000313" key="2">
    <source>
        <dbReference type="EMBL" id="MBZ6152294.1"/>
    </source>
</evidence>
<evidence type="ECO:0008006" key="4">
    <source>
        <dbReference type="Google" id="ProtNLM"/>
    </source>
</evidence>
<dbReference type="EMBL" id="JAHSTP010000004">
    <property type="protein sequence ID" value="MBZ6152294.1"/>
    <property type="molecule type" value="Genomic_DNA"/>
</dbReference>
<reference evidence="2 3" key="1">
    <citation type="submission" date="2021-06" db="EMBL/GenBank/DDBJ databases">
        <title>Ecological speciation of a Streptomyces species isolated from different habitats and geographic origins.</title>
        <authorList>
            <person name="Wang J."/>
        </authorList>
    </citation>
    <scope>NUCLEOTIDE SEQUENCE [LARGE SCALE GENOMIC DNA]</scope>
    <source>
        <strain evidence="2 3">FXJ8.012</strain>
    </source>
</reference>
<dbReference type="Proteomes" id="UP000758701">
    <property type="component" value="Unassembled WGS sequence"/>
</dbReference>
<comment type="caution">
    <text evidence="2">The sequence shown here is derived from an EMBL/GenBank/DDBJ whole genome shotgun (WGS) entry which is preliminary data.</text>
</comment>
<feature type="region of interest" description="Disordered" evidence="1">
    <location>
        <begin position="162"/>
        <end position="206"/>
    </location>
</feature>
<evidence type="ECO:0000313" key="3">
    <source>
        <dbReference type="Proteomes" id="UP000758701"/>
    </source>
</evidence>
<sequence>MPLAVASLTATALTADRADGGAVHRVRTVLVDPVSGALTVDEHVRVRCSAPTGWAILGDVLIAPGAGARWAARLAYSCPGALVVAVHSGGRCWLRAAAGGAAAAAVEPVAVSVAVFEVRGPGRARETWDRLASLAHSCLVAGVPGTELGAAVAALEPAVGSLSPGRVGSGTRSAYRPEASPSSRSSRSSRSRSASAPAEPDRPAEA</sequence>
<evidence type="ECO:0000256" key="1">
    <source>
        <dbReference type="SAM" id="MobiDB-lite"/>
    </source>
</evidence>
<feature type="compositionally biased region" description="Low complexity" evidence="1">
    <location>
        <begin position="172"/>
        <end position="198"/>
    </location>
</feature>
<dbReference type="RefSeq" id="WP_224286433.1">
    <property type="nucleotide sequence ID" value="NZ_JAHSST010000015.1"/>
</dbReference>
<organism evidence="2 3">
    <name type="scientific">Streptomyces olivaceus</name>
    <dbReference type="NCBI Taxonomy" id="47716"/>
    <lineage>
        <taxon>Bacteria</taxon>
        <taxon>Bacillati</taxon>
        <taxon>Actinomycetota</taxon>
        <taxon>Actinomycetes</taxon>
        <taxon>Kitasatosporales</taxon>
        <taxon>Streptomycetaceae</taxon>
        <taxon>Streptomyces</taxon>
    </lineage>
</organism>
<protein>
    <recommendedName>
        <fullName evidence="4">AraC family transcriptional regulator</fullName>
    </recommendedName>
</protein>
<name>A0ABS7W2T3_STROV</name>
<keyword evidence="3" id="KW-1185">Reference proteome</keyword>
<accession>A0ABS7W2T3</accession>
<proteinExistence type="predicted"/>